<comment type="caution">
    <text evidence="9">The sequence shown here is derived from an EMBL/GenBank/DDBJ whole genome shotgun (WGS) entry which is preliminary data.</text>
</comment>
<evidence type="ECO:0000256" key="5">
    <source>
        <dbReference type="ARBA" id="ARBA00022857"/>
    </source>
</evidence>
<organism evidence="9 10">
    <name type="scientific">Nitzschia inconspicua</name>
    <dbReference type="NCBI Taxonomy" id="303405"/>
    <lineage>
        <taxon>Eukaryota</taxon>
        <taxon>Sar</taxon>
        <taxon>Stramenopiles</taxon>
        <taxon>Ochrophyta</taxon>
        <taxon>Bacillariophyta</taxon>
        <taxon>Bacillariophyceae</taxon>
        <taxon>Bacillariophycidae</taxon>
        <taxon>Bacillariales</taxon>
        <taxon>Bacillariaceae</taxon>
        <taxon>Nitzschia</taxon>
    </lineage>
</organism>
<dbReference type="GO" id="GO:0005524">
    <property type="term" value="F:ATP binding"/>
    <property type="evidence" value="ECO:0007669"/>
    <property type="project" value="UniProtKB-KW"/>
</dbReference>
<protein>
    <submittedName>
        <fullName evidence="9">ATP-NAD/AcoX kinase</fullName>
    </submittedName>
</protein>
<dbReference type="HAMAP" id="MF_00361">
    <property type="entry name" value="NAD_kinase"/>
    <property type="match status" value="1"/>
</dbReference>
<keyword evidence="6" id="KW-0520">NAD</keyword>
<dbReference type="Proteomes" id="UP000693970">
    <property type="component" value="Unassembled WGS sequence"/>
</dbReference>
<name>A0A9K3M459_9STRA</name>
<dbReference type="GO" id="GO:0003951">
    <property type="term" value="F:NAD+ kinase activity"/>
    <property type="evidence" value="ECO:0007669"/>
    <property type="project" value="InterPro"/>
</dbReference>
<keyword evidence="8" id="KW-1133">Transmembrane helix</keyword>
<feature type="region of interest" description="Disordered" evidence="7">
    <location>
        <begin position="110"/>
        <end position="157"/>
    </location>
</feature>
<feature type="compositionally biased region" description="Low complexity" evidence="7">
    <location>
        <begin position="180"/>
        <end position="196"/>
    </location>
</feature>
<evidence type="ECO:0000256" key="8">
    <source>
        <dbReference type="SAM" id="Phobius"/>
    </source>
</evidence>
<evidence type="ECO:0000313" key="10">
    <source>
        <dbReference type="Proteomes" id="UP000693970"/>
    </source>
</evidence>
<keyword evidence="3 9" id="KW-0418">Kinase</keyword>
<gene>
    <name evidence="9" type="ORF">IV203_012963</name>
</gene>
<dbReference type="OrthoDB" id="24581at2759"/>
<evidence type="ECO:0000256" key="7">
    <source>
        <dbReference type="SAM" id="MobiDB-lite"/>
    </source>
</evidence>
<keyword evidence="8" id="KW-0472">Membrane</keyword>
<feature type="compositionally biased region" description="Basic and acidic residues" evidence="7">
    <location>
        <begin position="143"/>
        <end position="157"/>
    </location>
</feature>
<evidence type="ECO:0000256" key="4">
    <source>
        <dbReference type="ARBA" id="ARBA00022840"/>
    </source>
</evidence>
<feature type="region of interest" description="Disordered" evidence="7">
    <location>
        <begin position="180"/>
        <end position="202"/>
    </location>
</feature>
<keyword evidence="10" id="KW-1185">Reference proteome</keyword>
<dbReference type="PANTHER" id="PTHR20275:SF0">
    <property type="entry name" value="NAD KINASE"/>
    <property type="match status" value="1"/>
</dbReference>
<feature type="transmembrane region" description="Helical" evidence="8">
    <location>
        <begin position="78"/>
        <end position="95"/>
    </location>
</feature>
<feature type="compositionally biased region" description="Low complexity" evidence="7">
    <location>
        <begin position="123"/>
        <end position="137"/>
    </location>
</feature>
<proteinExistence type="inferred from homology"/>
<keyword evidence="8" id="KW-0812">Transmembrane</keyword>
<keyword evidence="1" id="KW-0808">Transferase</keyword>
<evidence type="ECO:0000256" key="2">
    <source>
        <dbReference type="ARBA" id="ARBA00022741"/>
    </source>
</evidence>
<keyword evidence="2" id="KW-0547">Nucleotide-binding</keyword>
<reference evidence="9" key="1">
    <citation type="journal article" date="2021" name="Sci. Rep.">
        <title>Diploid genomic architecture of Nitzschia inconspicua, an elite biomass production diatom.</title>
        <authorList>
            <person name="Oliver A."/>
            <person name="Podell S."/>
            <person name="Pinowska A."/>
            <person name="Traller J.C."/>
            <person name="Smith S.R."/>
            <person name="McClure R."/>
            <person name="Beliaev A."/>
            <person name="Bohutskyi P."/>
            <person name="Hill E.A."/>
            <person name="Rabines A."/>
            <person name="Zheng H."/>
            <person name="Allen L.Z."/>
            <person name="Kuo A."/>
            <person name="Grigoriev I.V."/>
            <person name="Allen A.E."/>
            <person name="Hazlebeck D."/>
            <person name="Allen E.E."/>
        </authorList>
    </citation>
    <scope>NUCLEOTIDE SEQUENCE</scope>
    <source>
        <strain evidence="9">Hildebrandi</strain>
    </source>
</reference>
<evidence type="ECO:0000313" key="9">
    <source>
        <dbReference type="EMBL" id="KAG7373868.1"/>
    </source>
</evidence>
<dbReference type="FunFam" id="2.60.200.30:FF:000009">
    <property type="entry name" value="Poly(P)/ATP NAD kinase"/>
    <property type="match status" value="1"/>
</dbReference>
<dbReference type="EMBL" id="JAGRRH010000001">
    <property type="protein sequence ID" value="KAG7373868.1"/>
    <property type="molecule type" value="Genomic_DNA"/>
</dbReference>
<dbReference type="InterPro" id="IPR002504">
    <property type="entry name" value="NADK"/>
</dbReference>
<dbReference type="AlphaFoldDB" id="A0A9K3M459"/>
<evidence type="ECO:0000256" key="3">
    <source>
        <dbReference type="ARBA" id="ARBA00022777"/>
    </source>
</evidence>
<dbReference type="GO" id="GO:0006741">
    <property type="term" value="P:NADP+ biosynthetic process"/>
    <property type="evidence" value="ECO:0007669"/>
    <property type="project" value="InterPro"/>
</dbReference>
<keyword evidence="4" id="KW-0067">ATP-binding</keyword>
<sequence length="651" mass="72706">MSRRSISYSSRHLDTTCLYHDEIRSFKRRRPLVSDSLNKLEEREDNHTILTSKTITVVTSARPTSFLKETKGRHRTPWNHALFLLISIWIIWPAASFSPTTNSPMLMTQQARDQYRNSKSRRFSVSSNSDSFNGSSNDPLSIPEDKAASKEEKGGDIILEKSDSELPLIKRIPSLLNRNSSSSTFTADSTKTSTTASPPPRKMNLMWCQSDRCVDVVRERVIGEHNQIMLNGPATGQVAYRWDQNTSPGLVKEFTKSETNKVPPKTTLSSVLLLVRRGDENLLRIAAENVPKLTQIGINVLLAPDLSAKLKHYYGVDDPLISLFEEPKDPNVDKWRVRYMDDEEEEWFEDMKYVEPFPDLVVTLGGDGLLIYASMLFQGPVPPLLAISGGSLGFLTPFAENEMVDAVKTALGIKAETTNGDDALSSSLIASQADELQVFPPNMPSYPYEPLVKMPHSNNGTPRFKFGLGDFICLTIRMRLDCRVVNRDGVVRARYNVLNEVVIDRGSSPYLAALECFCDDVHLTTVQADGVIFATPTGSTAYSMAAGGSVVHPAVPCIMVTPICPHVLSFRSMVFPDHVVLRCYVPDDARSTAAVAFDGKHRRELQRGDSVQIQMSAYPVPTIDRGDHSSDWLESLKRSFNFNTRPRQRPL</sequence>
<dbReference type="PANTHER" id="PTHR20275">
    <property type="entry name" value="NAD KINASE"/>
    <property type="match status" value="1"/>
</dbReference>
<dbReference type="Pfam" id="PF01513">
    <property type="entry name" value="NAD_kinase"/>
    <property type="match status" value="1"/>
</dbReference>
<accession>A0A9K3M459</accession>
<keyword evidence="5" id="KW-0521">NADP</keyword>
<dbReference type="Pfam" id="PF20143">
    <property type="entry name" value="NAD_kinase_C"/>
    <property type="match status" value="1"/>
</dbReference>
<evidence type="ECO:0000256" key="6">
    <source>
        <dbReference type="ARBA" id="ARBA00023027"/>
    </source>
</evidence>
<evidence type="ECO:0000256" key="1">
    <source>
        <dbReference type="ARBA" id="ARBA00022679"/>
    </source>
</evidence>
<reference evidence="9" key="2">
    <citation type="submission" date="2021-04" db="EMBL/GenBank/DDBJ databases">
        <authorList>
            <person name="Podell S."/>
        </authorList>
    </citation>
    <scope>NUCLEOTIDE SEQUENCE</scope>
    <source>
        <strain evidence="9">Hildebrandi</strain>
    </source>
</reference>